<name>A0A167KBD9_9GAMM</name>
<comment type="caution">
    <text evidence="1">The sequence shown here is derived from an EMBL/GenBank/DDBJ whole genome shotgun (WGS) entry which is preliminary data.</text>
</comment>
<proteinExistence type="predicted"/>
<accession>A0A167KBD9</accession>
<protein>
    <submittedName>
        <fullName evidence="1">Uncharacterized protein</fullName>
    </submittedName>
</protein>
<gene>
    <name evidence="1" type="ORF">N473_19350</name>
</gene>
<dbReference type="AlphaFoldDB" id="A0A167KBD9"/>
<dbReference type="PATRIC" id="fig|1365248.3.peg.2933"/>
<evidence type="ECO:0000313" key="1">
    <source>
        <dbReference type="EMBL" id="KZN62411.1"/>
    </source>
</evidence>
<reference evidence="1 2" key="1">
    <citation type="submission" date="2013-07" db="EMBL/GenBank/DDBJ databases">
        <title>Comparative Genomic and Metabolomic Analysis of Twelve Strains of Pseudoalteromonas luteoviolacea.</title>
        <authorList>
            <person name="Vynne N.G."/>
            <person name="Mansson M."/>
            <person name="Gram L."/>
        </authorList>
    </citation>
    <scope>NUCLEOTIDE SEQUENCE [LARGE SCALE GENOMIC DNA]</scope>
    <source>
        <strain evidence="1 2">CPMOR-1</strain>
    </source>
</reference>
<organism evidence="1 2">
    <name type="scientific">Pseudoalteromonas luteoviolacea CPMOR-1</name>
    <dbReference type="NCBI Taxonomy" id="1365248"/>
    <lineage>
        <taxon>Bacteria</taxon>
        <taxon>Pseudomonadati</taxon>
        <taxon>Pseudomonadota</taxon>
        <taxon>Gammaproteobacteria</taxon>
        <taxon>Alteromonadales</taxon>
        <taxon>Pseudoalteromonadaceae</taxon>
        <taxon>Pseudoalteromonas</taxon>
    </lineage>
</organism>
<sequence>MPLWILGCAMLIGCEGNQNSQSNENQPKKVTQTNMSNGVYNVMQDENKFVMGACVEQGYPLVVSTASLSVKEKSACTRNLTHKFNANTKKSDTKLRWRVRVQGVEIQCECAGYATQTGRN</sequence>
<dbReference type="Proteomes" id="UP000076486">
    <property type="component" value="Unassembled WGS sequence"/>
</dbReference>
<evidence type="ECO:0000313" key="2">
    <source>
        <dbReference type="Proteomes" id="UP000076486"/>
    </source>
</evidence>
<dbReference type="EMBL" id="AUYC01000032">
    <property type="protein sequence ID" value="KZN62411.1"/>
    <property type="molecule type" value="Genomic_DNA"/>
</dbReference>